<keyword evidence="3" id="KW-1185">Reference proteome</keyword>
<feature type="region of interest" description="Disordered" evidence="1">
    <location>
        <begin position="1"/>
        <end position="31"/>
    </location>
</feature>
<evidence type="ECO:0000313" key="2">
    <source>
        <dbReference type="EMBL" id="PPE73208.1"/>
    </source>
</evidence>
<protein>
    <submittedName>
        <fullName evidence="2">Structural protein</fullName>
    </submittedName>
</protein>
<proteinExistence type="predicted"/>
<name>A0A2S5TEE0_9GAMM</name>
<dbReference type="AlphaFoldDB" id="A0A2S5TEE0"/>
<accession>A0A2S5TEE0</accession>
<evidence type="ECO:0000313" key="3">
    <source>
        <dbReference type="Proteomes" id="UP000238220"/>
    </source>
</evidence>
<gene>
    <name evidence="2" type="ORF">C3942_15440</name>
</gene>
<reference evidence="2 3" key="1">
    <citation type="submission" date="2018-02" db="EMBL/GenBank/DDBJ databases">
        <title>Genome sequencing of Solimonas sp. HR-BB.</title>
        <authorList>
            <person name="Lee Y."/>
            <person name="Jeon C.O."/>
        </authorList>
    </citation>
    <scope>NUCLEOTIDE SEQUENCE [LARGE SCALE GENOMIC DNA]</scope>
    <source>
        <strain evidence="2 3">HR-BB</strain>
    </source>
</reference>
<dbReference type="Proteomes" id="UP000238220">
    <property type="component" value="Unassembled WGS sequence"/>
</dbReference>
<evidence type="ECO:0000256" key="1">
    <source>
        <dbReference type="SAM" id="MobiDB-lite"/>
    </source>
</evidence>
<dbReference type="OrthoDB" id="8849052at2"/>
<comment type="caution">
    <text evidence="2">The sequence shown here is derived from an EMBL/GenBank/DDBJ whole genome shotgun (WGS) entry which is preliminary data.</text>
</comment>
<sequence>MENALSALTLPRGLRNKNPGNLRPGSQWQGLASPPTDGQNYLVFVSDHYGLRAAALNLKNQQVKHGLRTVRAIITKYAPASDNNNTAAYIAAVAKRLGVGADAQIDMTSPATLERFLRAVVSHENGRGDYYDDGTYSRAVQAAL</sequence>
<organism evidence="2 3">
    <name type="scientific">Solimonas fluminis</name>
    <dbReference type="NCBI Taxonomy" id="2086571"/>
    <lineage>
        <taxon>Bacteria</taxon>
        <taxon>Pseudomonadati</taxon>
        <taxon>Pseudomonadota</taxon>
        <taxon>Gammaproteobacteria</taxon>
        <taxon>Nevskiales</taxon>
        <taxon>Nevskiaceae</taxon>
        <taxon>Solimonas</taxon>
    </lineage>
</organism>
<dbReference type="EMBL" id="PSNW01000008">
    <property type="protein sequence ID" value="PPE73208.1"/>
    <property type="molecule type" value="Genomic_DNA"/>
</dbReference>